<evidence type="ECO:0000256" key="1">
    <source>
        <dbReference type="ARBA" id="ARBA00023125"/>
    </source>
</evidence>
<comment type="caution">
    <text evidence="3">The sequence shown here is derived from an EMBL/GenBank/DDBJ whole genome shotgun (WGS) entry which is preliminary data.</text>
</comment>
<sequence length="71" mass="7991">VYIDRWYPSSKTCYHCGHVLESLDLEVRRWRCPSCQAENDRDRNAALNIKRVGSSTLGVGDVRQAVPAISA</sequence>
<evidence type="ECO:0000313" key="3">
    <source>
        <dbReference type="EMBL" id="NER29612.1"/>
    </source>
</evidence>
<name>A0A6B3NGD3_9CYAN</name>
<dbReference type="EMBL" id="JAAHFQ010000399">
    <property type="protein sequence ID" value="NER29612.1"/>
    <property type="molecule type" value="Genomic_DNA"/>
</dbReference>
<protein>
    <submittedName>
        <fullName evidence="3">Transposase</fullName>
    </submittedName>
</protein>
<dbReference type="InterPro" id="IPR010095">
    <property type="entry name" value="Cas12f1-like_TNB"/>
</dbReference>
<dbReference type="GO" id="GO:0003677">
    <property type="term" value="F:DNA binding"/>
    <property type="evidence" value="ECO:0007669"/>
    <property type="project" value="UniProtKB-KW"/>
</dbReference>
<dbReference type="AlphaFoldDB" id="A0A6B3NGD3"/>
<feature type="non-terminal residue" evidence="3">
    <location>
        <position position="1"/>
    </location>
</feature>
<feature type="domain" description="Cas12f1-like TNB" evidence="2">
    <location>
        <begin position="1"/>
        <end position="49"/>
    </location>
</feature>
<dbReference type="Pfam" id="PF07282">
    <property type="entry name" value="Cas12f1-like_TNB"/>
    <property type="match status" value="1"/>
</dbReference>
<keyword evidence="1" id="KW-0238">DNA-binding</keyword>
<accession>A0A6B3NGD3</accession>
<organism evidence="3">
    <name type="scientific">Symploca sp. SIO1C4</name>
    <dbReference type="NCBI Taxonomy" id="2607765"/>
    <lineage>
        <taxon>Bacteria</taxon>
        <taxon>Bacillati</taxon>
        <taxon>Cyanobacteriota</taxon>
        <taxon>Cyanophyceae</taxon>
        <taxon>Coleofasciculales</taxon>
        <taxon>Coleofasciculaceae</taxon>
        <taxon>Symploca</taxon>
    </lineage>
</organism>
<evidence type="ECO:0000259" key="2">
    <source>
        <dbReference type="Pfam" id="PF07282"/>
    </source>
</evidence>
<proteinExistence type="predicted"/>
<reference evidence="3" key="1">
    <citation type="submission" date="2019-11" db="EMBL/GenBank/DDBJ databases">
        <title>Genomic insights into an expanded diversity of filamentous marine cyanobacteria reveals the extraordinary biosynthetic potential of Moorea and Okeania.</title>
        <authorList>
            <person name="Ferreira Leao T."/>
            <person name="Wang M."/>
            <person name="Moss N."/>
            <person name="Da Silva R."/>
            <person name="Sanders J."/>
            <person name="Nurk S."/>
            <person name="Gurevich A."/>
            <person name="Humphrey G."/>
            <person name="Reher R."/>
            <person name="Zhu Q."/>
            <person name="Belda-Ferre P."/>
            <person name="Glukhov E."/>
            <person name="Rex R."/>
            <person name="Dorrestein P.C."/>
            <person name="Knight R."/>
            <person name="Pevzner P."/>
            <person name="Gerwick W.H."/>
            <person name="Gerwick L."/>
        </authorList>
    </citation>
    <scope>NUCLEOTIDE SEQUENCE</scope>
    <source>
        <strain evidence="3">SIO1C4</strain>
    </source>
</reference>
<gene>
    <name evidence="3" type="ORF">F6J89_18820</name>
</gene>